<sequence>MGYGNYMDYQVAPAAHACICRALTSPHAHVRALPTVRCTRRLRRRRILVLLPAPPLLFSITIPRERGRTPNAFFHRARNAEGRSRTRLRSQRRRGVHNLVRDVSRFIREFHDLLASGAECLRTLSAYGATSDISLGLKRTPAPAINDAAVF</sequence>
<organism evidence="1 2">
    <name type="scientific">Eumeta variegata</name>
    <name type="common">Bagworm moth</name>
    <name type="synonym">Eumeta japonica</name>
    <dbReference type="NCBI Taxonomy" id="151549"/>
    <lineage>
        <taxon>Eukaryota</taxon>
        <taxon>Metazoa</taxon>
        <taxon>Ecdysozoa</taxon>
        <taxon>Arthropoda</taxon>
        <taxon>Hexapoda</taxon>
        <taxon>Insecta</taxon>
        <taxon>Pterygota</taxon>
        <taxon>Neoptera</taxon>
        <taxon>Endopterygota</taxon>
        <taxon>Lepidoptera</taxon>
        <taxon>Glossata</taxon>
        <taxon>Ditrysia</taxon>
        <taxon>Tineoidea</taxon>
        <taxon>Psychidae</taxon>
        <taxon>Oiketicinae</taxon>
        <taxon>Eumeta</taxon>
    </lineage>
</organism>
<evidence type="ECO:0000313" key="1">
    <source>
        <dbReference type="EMBL" id="GBP19871.1"/>
    </source>
</evidence>
<reference evidence="1 2" key="1">
    <citation type="journal article" date="2019" name="Commun. Biol.">
        <title>The bagworm genome reveals a unique fibroin gene that provides high tensile strength.</title>
        <authorList>
            <person name="Kono N."/>
            <person name="Nakamura H."/>
            <person name="Ohtoshi R."/>
            <person name="Tomita M."/>
            <person name="Numata K."/>
            <person name="Arakawa K."/>
        </authorList>
    </citation>
    <scope>NUCLEOTIDE SEQUENCE [LARGE SCALE GENOMIC DNA]</scope>
</reference>
<dbReference type="EMBL" id="BGZK01000112">
    <property type="protein sequence ID" value="GBP19871.1"/>
    <property type="molecule type" value="Genomic_DNA"/>
</dbReference>
<keyword evidence="2" id="KW-1185">Reference proteome</keyword>
<dbReference type="AlphaFoldDB" id="A0A4C1U0I9"/>
<accession>A0A4C1U0I9</accession>
<gene>
    <name evidence="1" type="ORF">EVAR_75164_1</name>
</gene>
<proteinExistence type="predicted"/>
<dbReference type="OrthoDB" id="6763880at2759"/>
<evidence type="ECO:0000313" key="2">
    <source>
        <dbReference type="Proteomes" id="UP000299102"/>
    </source>
</evidence>
<name>A0A4C1U0I9_EUMVA</name>
<comment type="caution">
    <text evidence="1">The sequence shown here is derived from an EMBL/GenBank/DDBJ whole genome shotgun (WGS) entry which is preliminary data.</text>
</comment>
<protein>
    <submittedName>
        <fullName evidence="1">Uncharacterized protein</fullName>
    </submittedName>
</protein>
<dbReference type="Proteomes" id="UP000299102">
    <property type="component" value="Unassembled WGS sequence"/>
</dbReference>